<proteinExistence type="predicted"/>
<feature type="signal peptide" evidence="2">
    <location>
        <begin position="1"/>
        <end position="25"/>
    </location>
</feature>
<feature type="chain" id="PRO_5020994900" evidence="2">
    <location>
        <begin position="26"/>
        <end position="272"/>
    </location>
</feature>
<comment type="caution">
    <text evidence="4">The sequence shown here is derived from an EMBL/GenBank/DDBJ whole genome shotgun (WGS) entry which is preliminary data.</text>
</comment>
<keyword evidence="1" id="KW-0472">Membrane</keyword>
<evidence type="ECO:0000256" key="2">
    <source>
        <dbReference type="SAM" id="SignalP"/>
    </source>
</evidence>
<keyword evidence="2" id="KW-0732">Signal</keyword>
<dbReference type="AlphaFoldDB" id="A0A4Q7TNY5"/>
<dbReference type="Proteomes" id="UP000292408">
    <property type="component" value="Unassembled WGS sequence"/>
</dbReference>
<keyword evidence="5" id="KW-1185">Reference proteome</keyword>
<feature type="transmembrane region" description="Helical" evidence="1">
    <location>
        <begin position="245"/>
        <end position="264"/>
    </location>
</feature>
<protein>
    <submittedName>
        <fullName evidence="4">Uncharacterized protein DUF4397</fullName>
    </submittedName>
</protein>
<feature type="domain" description="DUF4397" evidence="3">
    <location>
        <begin position="31"/>
        <end position="147"/>
    </location>
</feature>
<name>A0A4Q7TNY5_9MICO</name>
<gene>
    <name evidence="4" type="ORF">EV140_1051</name>
</gene>
<evidence type="ECO:0000313" key="4">
    <source>
        <dbReference type="EMBL" id="RZT62521.1"/>
    </source>
</evidence>
<organism evidence="4 5">
    <name type="scientific">Microcella alkaliphila</name>
    <dbReference type="NCBI Taxonomy" id="279828"/>
    <lineage>
        <taxon>Bacteria</taxon>
        <taxon>Bacillati</taxon>
        <taxon>Actinomycetota</taxon>
        <taxon>Actinomycetes</taxon>
        <taxon>Micrococcales</taxon>
        <taxon>Microbacteriaceae</taxon>
        <taxon>Microcella</taxon>
    </lineage>
</organism>
<evidence type="ECO:0000313" key="5">
    <source>
        <dbReference type="Proteomes" id="UP000292408"/>
    </source>
</evidence>
<dbReference type="OrthoDB" id="5800709at2"/>
<keyword evidence="1" id="KW-0812">Transmembrane</keyword>
<keyword evidence="1" id="KW-1133">Transmembrane helix</keyword>
<accession>A0A4Q7TNY5</accession>
<dbReference type="RefSeq" id="WP_130281723.1">
    <property type="nucleotide sequence ID" value="NZ_SGXT01000013.1"/>
</dbReference>
<dbReference type="InterPro" id="IPR025510">
    <property type="entry name" value="DUF4397"/>
</dbReference>
<evidence type="ECO:0000256" key="1">
    <source>
        <dbReference type="SAM" id="Phobius"/>
    </source>
</evidence>
<reference evidence="4 5" key="1">
    <citation type="journal article" date="2015" name="Stand. Genomic Sci.">
        <title>Genomic Encyclopedia of Bacterial and Archaeal Type Strains, Phase III: the genomes of soil and plant-associated and newly described type strains.</title>
        <authorList>
            <person name="Whitman W.B."/>
            <person name="Woyke T."/>
            <person name="Klenk H.P."/>
            <person name="Zhou Y."/>
            <person name="Lilburn T.G."/>
            <person name="Beck B.J."/>
            <person name="De Vos P."/>
            <person name="Vandamme P."/>
            <person name="Eisen J.A."/>
            <person name="Garrity G."/>
            <person name="Hugenholtz P."/>
            <person name="Kyrpides N.C."/>
        </authorList>
    </citation>
    <scope>NUCLEOTIDE SEQUENCE [LARGE SCALE GENOMIC DNA]</scope>
    <source>
        <strain evidence="4 5">AC4r</strain>
    </source>
</reference>
<evidence type="ECO:0000259" key="3">
    <source>
        <dbReference type="Pfam" id="PF14344"/>
    </source>
</evidence>
<dbReference type="Pfam" id="PF14344">
    <property type="entry name" value="DUF4397"/>
    <property type="match status" value="1"/>
</dbReference>
<sequence length="272" mass="27101">MRNRILAGVGVAALATVGLAAPAVADNHDTSDIYVVHGIPGLTVDVYVDGERLLQNFEPRDVAGPVELPAGDYQIQVVAAGETDLSAAAIDEVETVPAAGLSISIVAHLDADGTPVLTPFVNDTSEIAEGEGRLSVRHTAAAPAVDVFLDDALTDFRGVENGGDGDVDVPVGTYSAFVAAAGSDEPAIGPADVEIRNGVNTIVYAVGDLSADPSTATFYIQTIGEPAGSPAGGAGLVAEGANSGLIGGAAALLIALLAGAGIIARRAVVASK</sequence>
<dbReference type="EMBL" id="SGXT01000013">
    <property type="protein sequence ID" value="RZT62521.1"/>
    <property type="molecule type" value="Genomic_DNA"/>
</dbReference>